<dbReference type="Proteomes" id="UP000464577">
    <property type="component" value="Chromosome"/>
</dbReference>
<dbReference type="RefSeq" id="WP_162386461.1">
    <property type="nucleotide sequence ID" value="NZ_CP045997.1"/>
</dbReference>
<organism evidence="3 4">
    <name type="scientific">Spirosoma endbachense</name>
    <dbReference type="NCBI Taxonomy" id="2666025"/>
    <lineage>
        <taxon>Bacteria</taxon>
        <taxon>Pseudomonadati</taxon>
        <taxon>Bacteroidota</taxon>
        <taxon>Cytophagia</taxon>
        <taxon>Cytophagales</taxon>
        <taxon>Cytophagaceae</taxon>
        <taxon>Spirosoma</taxon>
    </lineage>
</organism>
<dbReference type="InterPro" id="IPR006175">
    <property type="entry name" value="YjgF/YER057c/UK114"/>
</dbReference>
<dbReference type="Pfam" id="PF01042">
    <property type="entry name" value="Ribonuc_L-PSP"/>
    <property type="match status" value="1"/>
</dbReference>
<evidence type="ECO:0000256" key="2">
    <source>
        <dbReference type="SAM" id="SignalP"/>
    </source>
</evidence>
<gene>
    <name evidence="3" type="ORF">GJR95_14005</name>
</gene>
<dbReference type="PANTHER" id="PTHR11803:SF58">
    <property type="entry name" value="PROTEIN HMF1-RELATED"/>
    <property type="match status" value="1"/>
</dbReference>
<evidence type="ECO:0000256" key="1">
    <source>
        <dbReference type="ARBA" id="ARBA00010552"/>
    </source>
</evidence>
<proteinExistence type="inferred from homology"/>
<evidence type="ECO:0000313" key="3">
    <source>
        <dbReference type="EMBL" id="QHV96053.1"/>
    </source>
</evidence>
<dbReference type="Gene3D" id="3.30.1330.40">
    <property type="entry name" value="RutC-like"/>
    <property type="match status" value="1"/>
</dbReference>
<feature type="signal peptide" evidence="2">
    <location>
        <begin position="1"/>
        <end position="22"/>
    </location>
</feature>
<accession>A0A6P1VSJ0</accession>
<dbReference type="PANTHER" id="PTHR11803">
    <property type="entry name" value="2-IMINOBUTANOATE/2-IMINOPROPANOATE DEAMINASE RIDA"/>
    <property type="match status" value="1"/>
</dbReference>
<protein>
    <submittedName>
        <fullName evidence="3">RidA family protein</fullName>
    </submittedName>
</protein>
<comment type="similarity">
    <text evidence="1">Belongs to the RutC family.</text>
</comment>
<sequence>MNSFRQLLFWFCLLLSAHKLVAQKIQYSNPPGLPVSKNYTQIVVTQASRVAYISGQVSANSQGEIVHKGDFRGQTRQVHENLKTALASMGATFVDVAKLTTYVVNTDEEKIGIVREVRNQFYTGPNPPASTYVGVQGLYDKDVLIEIEAIVVLK</sequence>
<dbReference type="SUPFAM" id="SSF55298">
    <property type="entry name" value="YjgF-like"/>
    <property type="match status" value="1"/>
</dbReference>
<dbReference type="KEGG" id="senf:GJR95_14005"/>
<dbReference type="InterPro" id="IPR035959">
    <property type="entry name" value="RutC-like_sf"/>
</dbReference>
<reference evidence="3 4" key="1">
    <citation type="submission" date="2019-11" db="EMBL/GenBank/DDBJ databases">
        <title>Spirosoma endbachense sp. nov., isolated from a natural salt meadow.</title>
        <authorList>
            <person name="Rojas J."/>
            <person name="Ambika Manirajan B."/>
            <person name="Ratering S."/>
            <person name="Suarez C."/>
            <person name="Geissler-Plaum R."/>
            <person name="Schnell S."/>
        </authorList>
    </citation>
    <scope>NUCLEOTIDE SEQUENCE [LARGE SCALE GENOMIC DNA]</scope>
    <source>
        <strain evidence="3 4">I-24</strain>
    </source>
</reference>
<feature type="chain" id="PRO_5026904553" evidence="2">
    <location>
        <begin position="23"/>
        <end position="154"/>
    </location>
</feature>
<dbReference type="GO" id="GO:0005829">
    <property type="term" value="C:cytosol"/>
    <property type="evidence" value="ECO:0007669"/>
    <property type="project" value="TreeGrafter"/>
</dbReference>
<dbReference type="GO" id="GO:0019239">
    <property type="term" value="F:deaminase activity"/>
    <property type="evidence" value="ECO:0007669"/>
    <property type="project" value="TreeGrafter"/>
</dbReference>
<dbReference type="EMBL" id="CP045997">
    <property type="protein sequence ID" value="QHV96053.1"/>
    <property type="molecule type" value="Genomic_DNA"/>
</dbReference>
<dbReference type="CDD" id="cd00448">
    <property type="entry name" value="YjgF_YER057c_UK114_family"/>
    <property type="match status" value="1"/>
</dbReference>
<name>A0A6P1VSJ0_9BACT</name>
<evidence type="ECO:0000313" key="4">
    <source>
        <dbReference type="Proteomes" id="UP000464577"/>
    </source>
</evidence>
<keyword evidence="2" id="KW-0732">Signal</keyword>
<keyword evidence="4" id="KW-1185">Reference proteome</keyword>
<dbReference type="AlphaFoldDB" id="A0A6P1VSJ0"/>